<reference evidence="1" key="1">
    <citation type="submission" date="2020-08" db="EMBL/GenBank/DDBJ databases">
        <authorList>
            <person name="Nguyen N.T.T."/>
            <person name="Holtappels D."/>
            <person name="Doan T.T.K."/>
            <person name="Pham H.K.N."/>
            <person name="Wagemans J."/>
        </authorList>
    </citation>
    <scope>NUCLEOTIDE SEQUENCE</scope>
</reference>
<proteinExistence type="predicted"/>
<dbReference type="Proteomes" id="UP000671943">
    <property type="component" value="Segment"/>
</dbReference>
<dbReference type="EMBL" id="MT951568">
    <property type="protein sequence ID" value="QOI69538.1"/>
    <property type="molecule type" value="Genomic_DNA"/>
</dbReference>
<accession>A0A868BZ27</accession>
<organism evidence="1 2">
    <name type="scientific">Xanthomonas phage Xaa_vB_phi31</name>
    <dbReference type="NCBI Taxonomy" id="2776752"/>
    <lineage>
        <taxon>Viruses</taxon>
        <taxon>Duplodnaviria</taxon>
        <taxon>Heunggongvirae</taxon>
        <taxon>Uroviricota</taxon>
        <taxon>Caudoviricetes</taxon>
        <taxon>Autographivirales</taxon>
        <taxon>Autonotataviridae</taxon>
        <taxon>Gujervirinae</taxon>
        <taxon>Pazvirus</taxon>
        <taxon>Pazvirus 31</taxon>
    </lineage>
</organism>
<gene>
    <name evidence="1" type="ORF">XaavBphi31_41</name>
</gene>
<evidence type="ECO:0000313" key="2">
    <source>
        <dbReference type="Proteomes" id="UP000671943"/>
    </source>
</evidence>
<name>A0A868BZ27_9CAUD</name>
<protein>
    <submittedName>
        <fullName evidence="1">Uncharacterized protein</fullName>
    </submittedName>
</protein>
<evidence type="ECO:0000313" key="1">
    <source>
        <dbReference type="EMBL" id="QOI69538.1"/>
    </source>
</evidence>
<keyword evidence="2" id="KW-1185">Reference proteome</keyword>
<sequence length="71" mass="7491">MATIAAKLPFAPGSTVKLAAAVDVYPEGTEAYVCFYQIVGTALNVQVRVQDDSPEVGTFDLFIPVTGIEAL</sequence>